<dbReference type="Proteomes" id="UP000284152">
    <property type="component" value="Unassembled WGS sequence"/>
</dbReference>
<evidence type="ECO:0000313" key="22">
    <source>
        <dbReference type="Proteomes" id="UP000266376"/>
    </source>
</evidence>
<dbReference type="Proteomes" id="UP000285666">
    <property type="component" value="Unassembled WGS sequence"/>
</dbReference>
<dbReference type="AlphaFoldDB" id="A0A3E4LEV1"/>
<dbReference type="Proteomes" id="UP000261055">
    <property type="component" value="Unassembled WGS sequence"/>
</dbReference>
<dbReference type="Proteomes" id="UP000260664">
    <property type="component" value="Unassembled WGS sequence"/>
</dbReference>
<dbReference type="InterPro" id="IPR009711">
    <property type="entry name" value="UPF0473"/>
</dbReference>
<evidence type="ECO:0000313" key="3">
    <source>
        <dbReference type="EMBL" id="RGK50856.1"/>
    </source>
</evidence>
<dbReference type="EMBL" id="JABAFX010000004">
    <property type="protein sequence ID" value="NME56386.1"/>
    <property type="molecule type" value="Genomic_DNA"/>
</dbReference>
<evidence type="ECO:0000313" key="32">
    <source>
        <dbReference type="Proteomes" id="UP000580130"/>
    </source>
</evidence>
<dbReference type="Proteomes" id="UP000261208">
    <property type="component" value="Unassembled WGS sequence"/>
</dbReference>
<dbReference type="EMBL" id="QSVQ01000011">
    <property type="protein sequence ID" value="RGO49795.1"/>
    <property type="molecule type" value="Genomic_DNA"/>
</dbReference>
<dbReference type="EMBL" id="QRHN01000005">
    <property type="protein sequence ID" value="RHF79463.1"/>
    <property type="molecule type" value="Genomic_DNA"/>
</dbReference>
<evidence type="ECO:0000313" key="30">
    <source>
        <dbReference type="Proteomes" id="UP000285981"/>
    </source>
</evidence>
<evidence type="ECO:0000313" key="7">
    <source>
        <dbReference type="EMBL" id="RGR60066.1"/>
    </source>
</evidence>
<dbReference type="Proteomes" id="UP000261324">
    <property type="component" value="Unassembled WGS sequence"/>
</dbReference>
<evidence type="ECO:0000313" key="5">
    <source>
        <dbReference type="EMBL" id="RGN93160.1"/>
    </source>
</evidence>
<evidence type="ECO:0000313" key="10">
    <source>
        <dbReference type="EMBL" id="RGW54339.1"/>
    </source>
</evidence>
<dbReference type="Proteomes" id="UP000266376">
    <property type="component" value="Unassembled WGS sequence"/>
</dbReference>
<evidence type="ECO:0000313" key="27">
    <source>
        <dbReference type="Proteomes" id="UP000284962"/>
    </source>
</evidence>
<evidence type="ECO:0000313" key="8">
    <source>
        <dbReference type="EMBL" id="RGS71285.1"/>
    </source>
</evidence>
<evidence type="ECO:0000313" key="4">
    <source>
        <dbReference type="EMBL" id="RGK85172.1"/>
    </source>
</evidence>
<evidence type="ECO:0000313" key="20">
    <source>
        <dbReference type="Proteomes" id="UP000261208"/>
    </source>
</evidence>
<dbReference type="Pfam" id="PF06949">
    <property type="entry name" value="DUF1292"/>
    <property type="match status" value="1"/>
</dbReference>
<evidence type="ECO:0000313" key="17">
    <source>
        <dbReference type="Proteomes" id="UP000260664"/>
    </source>
</evidence>
<evidence type="ECO:0000313" key="9">
    <source>
        <dbReference type="EMBL" id="RGT09481.1"/>
    </source>
</evidence>
<dbReference type="EMBL" id="QSOI01000005">
    <property type="protein sequence ID" value="RGI84982.1"/>
    <property type="molecule type" value="Genomic_DNA"/>
</dbReference>
<dbReference type="Proteomes" id="UP000260841">
    <property type="component" value="Unassembled WGS sequence"/>
</dbReference>
<evidence type="ECO:0000313" key="21">
    <source>
        <dbReference type="Proteomes" id="UP000261324"/>
    </source>
</evidence>
<name>A0A3E4LEV1_9FIRM</name>
<evidence type="ECO:0000313" key="19">
    <source>
        <dbReference type="Proteomes" id="UP000261055"/>
    </source>
</evidence>
<dbReference type="Proteomes" id="UP000283325">
    <property type="component" value="Unassembled WGS sequence"/>
</dbReference>
<dbReference type="EMBL" id="QRPD01000001">
    <property type="protein sequence ID" value="RHL90881.1"/>
    <property type="molecule type" value="Genomic_DNA"/>
</dbReference>
<dbReference type="GeneID" id="92863978"/>
<evidence type="ECO:0000313" key="18">
    <source>
        <dbReference type="Proteomes" id="UP000260841"/>
    </source>
</evidence>
<evidence type="ECO:0000313" key="13">
    <source>
        <dbReference type="EMBL" id="RHK63324.1"/>
    </source>
</evidence>
<evidence type="ECO:0000313" key="25">
    <source>
        <dbReference type="Proteomes" id="UP000283652"/>
    </source>
</evidence>
<dbReference type="EMBL" id="QSAJ01000009">
    <property type="protein sequence ID" value="RGW54339.1"/>
    <property type="molecule type" value="Genomic_DNA"/>
</dbReference>
<sequence>MEKITFASADSQENEEFFVLEQTKLNGVSYILVTDSEEDDAECWILKDTSPEESSEAIYEFVEDEKELNGIMGVFEELLEDVEIER</sequence>
<dbReference type="EMBL" id="QSEW01000005">
    <property type="protein sequence ID" value="RHA00339.1"/>
    <property type="molecule type" value="Genomic_DNA"/>
</dbReference>
<organism evidence="4 21">
    <name type="scientific">Dorea formicigenerans</name>
    <dbReference type="NCBI Taxonomy" id="39486"/>
    <lineage>
        <taxon>Bacteria</taxon>
        <taxon>Bacillati</taxon>
        <taxon>Bacillota</taxon>
        <taxon>Clostridia</taxon>
        <taxon>Lachnospirales</taxon>
        <taxon>Lachnospiraceae</taxon>
        <taxon>Dorea</taxon>
    </lineage>
</organism>
<dbReference type="EMBL" id="QRQQ01000001">
    <property type="protein sequence ID" value="RHN19205.1"/>
    <property type="molecule type" value="Genomic_DNA"/>
</dbReference>
<evidence type="ECO:0000313" key="1">
    <source>
        <dbReference type="EMBL" id="NME56386.1"/>
    </source>
</evidence>
<dbReference type="EMBL" id="CABHNI010000013">
    <property type="protein sequence ID" value="VUW97455.1"/>
    <property type="molecule type" value="Genomic_DNA"/>
</dbReference>
<dbReference type="EMBL" id="QSRA01000004">
    <property type="protein sequence ID" value="RGK85172.1"/>
    <property type="molecule type" value="Genomic_DNA"/>
</dbReference>
<dbReference type="Proteomes" id="UP000283630">
    <property type="component" value="Unassembled WGS sequence"/>
</dbReference>
<dbReference type="Proteomes" id="UP000283652">
    <property type="component" value="Unassembled WGS sequence"/>
</dbReference>
<evidence type="ECO:0000313" key="23">
    <source>
        <dbReference type="Proteomes" id="UP000283325"/>
    </source>
</evidence>
<evidence type="ECO:0000313" key="11">
    <source>
        <dbReference type="EMBL" id="RHA00339.1"/>
    </source>
</evidence>
<evidence type="ECO:0000313" key="12">
    <source>
        <dbReference type="EMBL" id="RHF79463.1"/>
    </source>
</evidence>
<dbReference type="EMBL" id="QRWH01000005">
    <property type="protein sequence ID" value="RGT09481.1"/>
    <property type="molecule type" value="Genomic_DNA"/>
</dbReference>
<accession>A0A3E4LEV1</accession>
<dbReference type="EMBL" id="QRVU01000020">
    <property type="protein sequence ID" value="RGS71285.1"/>
    <property type="molecule type" value="Genomic_DNA"/>
</dbReference>
<dbReference type="EMBL" id="QSVB01000002">
    <property type="protein sequence ID" value="RGN93160.1"/>
    <property type="molecule type" value="Genomic_DNA"/>
</dbReference>
<reference evidence="1 32" key="3">
    <citation type="submission" date="2020-04" db="EMBL/GenBank/DDBJ databases">
        <authorList>
            <person name="Hitch T.C.A."/>
            <person name="Wylensek D."/>
            <person name="Clavel T."/>
        </authorList>
    </citation>
    <scope>NUCLEOTIDE SEQUENCE [LARGE SCALE GENOMIC DNA]</scope>
    <source>
        <strain evidence="1 32">BSM-383-APC-5F</strain>
    </source>
</reference>
<keyword evidence="19" id="KW-1185">Reference proteome</keyword>
<evidence type="ECO:0000313" key="24">
    <source>
        <dbReference type="Proteomes" id="UP000283630"/>
    </source>
</evidence>
<proteinExistence type="predicted"/>
<reference evidence="16 31" key="2">
    <citation type="submission" date="2019-07" db="EMBL/GenBank/DDBJ databases">
        <authorList>
            <person name="Hibberd C M."/>
            <person name="Gehrig L. J."/>
            <person name="Chang H.-W."/>
            <person name="Venkatesh S."/>
        </authorList>
    </citation>
    <scope>NUCLEOTIDE SEQUENCE [LARGE SCALE GENOMIC DNA]</scope>
    <source>
        <strain evidence="16">Dorea_formicigenerans_SSTS_Bg7063</strain>
    </source>
</reference>
<evidence type="ECO:0000313" key="15">
    <source>
        <dbReference type="EMBL" id="RHN19205.1"/>
    </source>
</evidence>
<dbReference type="EMBL" id="QSQQ01000001">
    <property type="protein sequence ID" value="RGK50856.1"/>
    <property type="molecule type" value="Genomic_DNA"/>
</dbReference>
<dbReference type="Proteomes" id="UP000285652">
    <property type="component" value="Unassembled WGS sequence"/>
</dbReference>
<dbReference type="Proteomes" id="UP000285981">
    <property type="component" value="Unassembled WGS sequence"/>
</dbReference>
<evidence type="ECO:0000313" key="6">
    <source>
        <dbReference type="EMBL" id="RGO49795.1"/>
    </source>
</evidence>
<dbReference type="EMBL" id="QRNS01000011">
    <property type="protein sequence ID" value="RHK63324.1"/>
    <property type="molecule type" value="Genomic_DNA"/>
</dbReference>
<evidence type="ECO:0000313" key="14">
    <source>
        <dbReference type="EMBL" id="RHL90881.1"/>
    </source>
</evidence>
<dbReference type="RefSeq" id="WP_005331675.1">
    <property type="nucleotide sequence ID" value="NZ_AP031430.1"/>
</dbReference>
<dbReference type="Proteomes" id="UP000284962">
    <property type="component" value="Unassembled WGS sequence"/>
</dbReference>
<evidence type="ECO:0000313" key="26">
    <source>
        <dbReference type="Proteomes" id="UP000284152"/>
    </source>
</evidence>
<evidence type="ECO:0000313" key="29">
    <source>
        <dbReference type="Proteomes" id="UP000285666"/>
    </source>
</evidence>
<evidence type="ECO:0000313" key="31">
    <source>
        <dbReference type="Proteomes" id="UP000358366"/>
    </source>
</evidence>
<evidence type="ECO:0000313" key="28">
    <source>
        <dbReference type="Proteomes" id="UP000285652"/>
    </source>
</evidence>
<evidence type="ECO:0000313" key="16">
    <source>
        <dbReference type="EMBL" id="VUW97455.1"/>
    </source>
</evidence>
<dbReference type="Proteomes" id="UP000358366">
    <property type="component" value="Unassembled WGS sequence"/>
</dbReference>
<reference evidence="17 18" key="1">
    <citation type="submission" date="2018-08" db="EMBL/GenBank/DDBJ databases">
        <title>A genome reference for cultivated species of the human gut microbiota.</title>
        <authorList>
            <person name="Zou Y."/>
            <person name="Xue W."/>
            <person name="Luo G."/>
        </authorList>
    </citation>
    <scope>NUCLEOTIDE SEQUENCE [LARGE SCALE GENOMIC DNA]</scope>
    <source>
        <strain evidence="10 22">AF12-11</strain>
        <strain evidence="9 24">AF19-4AC</strain>
        <strain evidence="8 30">AF21-25</strain>
        <strain evidence="7 25">AF25-11</strain>
        <strain evidence="15 28">AF31-13BH</strain>
        <strain evidence="14 23">AF36-1BH</strain>
        <strain evidence="13 26">AF42-21</strain>
        <strain evidence="12 29">AM23-7AC</strain>
        <strain evidence="11 27">AM46-16</strain>
        <strain evidence="6 19">OM02-12</strain>
        <strain evidence="5 18">OM03-2</strain>
        <strain evidence="4 21">TF09-3</strain>
        <strain evidence="3 20">TF11-11</strain>
        <strain evidence="2 17">TM09-19AC</strain>
    </source>
</reference>
<gene>
    <name evidence="16" type="ORF">DFSSTS7063_00685</name>
    <name evidence="13" type="ORF">DW054_08195</name>
    <name evidence="12" type="ORF">DW658_05270</name>
    <name evidence="11" type="ORF">DW957_06135</name>
    <name evidence="10" type="ORF">DWV67_05185</name>
    <name evidence="9" type="ORF">DWX53_07270</name>
    <name evidence="8" type="ORF">DWX78_05675</name>
    <name evidence="7" type="ORF">DWY33_04495</name>
    <name evidence="15" type="ORF">DWZ24_01225</name>
    <name evidence="14" type="ORF">DWZ98_01855</name>
    <name evidence="6" type="ORF">DXB12_09980</name>
    <name evidence="5" type="ORF">DXB36_02170</name>
    <name evidence="4" type="ORF">DXC93_04260</name>
    <name evidence="3" type="ORF">DXD10_01745</name>
    <name evidence="2" type="ORF">DXD84_05875</name>
    <name evidence="1" type="ORF">HF855_02830</name>
</gene>
<protein>
    <submittedName>
        <fullName evidence="4">DUF1292 domain-containing protein</fullName>
    </submittedName>
</protein>
<dbReference type="EMBL" id="QRUK01000005">
    <property type="protein sequence ID" value="RGR60066.1"/>
    <property type="molecule type" value="Genomic_DNA"/>
</dbReference>
<evidence type="ECO:0000313" key="2">
    <source>
        <dbReference type="EMBL" id="RGI84982.1"/>
    </source>
</evidence>
<dbReference type="Proteomes" id="UP000580130">
    <property type="component" value="Unassembled WGS sequence"/>
</dbReference>